<proteinExistence type="predicted"/>
<protein>
    <submittedName>
        <fullName evidence="2">Uncharacterized protein</fullName>
    </submittedName>
</protein>
<keyword evidence="3" id="KW-1185">Reference proteome</keyword>
<evidence type="ECO:0000313" key="2">
    <source>
        <dbReference type="EMBL" id="CAF4861403.1"/>
    </source>
</evidence>
<keyword evidence="1" id="KW-1133">Transmembrane helix</keyword>
<dbReference type="Proteomes" id="UP000663880">
    <property type="component" value="Unassembled WGS sequence"/>
</dbReference>
<evidence type="ECO:0000313" key="3">
    <source>
        <dbReference type="Proteomes" id="UP000663880"/>
    </source>
</evidence>
<dbReference type="EMBL" id="CAJOBZ010000019">
    <property type="protein sequence ID" value="CAF4861403.1"/>
    <property type="molecule type" value="Genomic_DNA"/>
</dbReference>
<organism evidence="2 3">
    <name type="scientific">Pieris macdunnoughi</name>
    <dbReference type="NCBI Taxonomy" id="345717"/>
    <lineage>
        <taxon>Eukaryota</taxon>
        <taxon>Metazoa</taxon>
        <taxon>Ecdysozoa</taxon>
        <taxon>Arthropoda</taxon>
        <taxon>Hexapoda</taxon>
        <taxon>Insecta</taxon>
        <taxon>Pterygota</taxon>
        <taxon>Neoptera</taxon>
        <taxon>Endopterygota</taxon>
        <taxon>Lepidoptera</taxon>
        <taxon>Glossata</taxon>
        <taxon>Ditrysia</taxon>
        <taxon>Papilionoidea</taxon>
        <taxon>Pieridae</taxon>
        <taxon>Pierinae</taxon>
        <taxon>Pieris</taxon>
    </lineage>
</organism>
<feature type="transmembrane region" description="Helical" evidence="1">
    <location>
        <begin position="113"/>
        <end position="137"/>
    </location>
</feature>
<keyword evidence="1" id="KW-0812">Transmembrane</keyword>
<evidence type="ECO:0000256" key="1">
    <source>
        <dbReference type="SAM" id="Phobius"/>
    </source>
</evidence>
<name>A0A821SKN3_9NEOP</name>
<keyword evidence="1" id="KW-0472">Membrane</keyword>
<comment type="caution">
    <text evidence="2">The sequence shown here is derived from an EMBL/GenBank/DDBJ whole genome shotgun (WGS) entry which is preliminary data.</text>
</comment>
<reference evidence="2" key="1">
    <citation type="submission" date="2021-02" db="EMBL/GenBank/DDBJ databases">
        <authorList>
            <person name="Steward A R."/>
        </authorList>
    </citation>
    <scope>NUCLEOTIDE SEQUENCE</scope>
</reference>
<dbReference type="AlphaFoldDB" id="A0A821SKN3"/>
<sequence length="139" mass="15404">MAPPAIARRRAHIRIPLRIPPLNSRPPTAMNDMESTLAEESSAILTTATSPWFVDLVCKECNDEAAFLFLDALPGGTMTLCSPTETLMCCGIDLSGTLRLFFMRHHGLAEAEVTRLTLLLQFCCYSVLFLLGFLYIIHS</sequence>
<gene>
    <name evidence="2" type="ORF">PMACD_LOCUS7946</name>
</gene>
<accession>A0A821SKN3</accession>